<gene>
    <name evidence="2" type="ORF">GCM10010319_13950</name>
</gene>
<reference evidence="2 3" key="1">
    <citation type="journal article" date="2019" name="Int. J. Syst. Evol. Microbiol.">
        <title>The Global Catalogue of Microorganisms (GCM) 10K type strain sequencing project: providing services to taxonomists for standard genome sequencing and annotation.</title>
        <authorList>
            <consortium name="The Broad Institute Genomics Platform"/>
            <consortium name="The Broad Institute Genome Sequencing Center for Infectious Disease"/>
            <person name="Wu L."/>
            <person name="Ma J."/>
        </authorList>
    </citation>
    <scope>NUCLEOTIDE SEQUENCE [LARGE SCALE GENOMIC DNA]</scope>
    <source>
        <strain evidence="2 3">JCM 4565</strain>
    </source>
</reference>
<dbReference type="EMBL" id="BAAABW010000008">
    <property type="protein sequence ID" value="GAA0339198.1"/>
    <property type="molecule type" value="Genomic_DNA"/>
</dbReference>
<protein>
    <submittedName>
        <fullName evidence="2">Uncharacterized protein</fullName>
    </submittedName>
</protein>
<organism evidence="2 3">
    <name type="scientific">Streptomyces blastmyceticus</name>
    <dbReference type="NCBI Taxonomy" id="68180"/>
    <lineage>
        <taxon>Bacteria</taxon>
        <taxon>Bacillati</taxon>
        <taxon>Actinomycetota</taxon>
        <taxon>Actinomycetes</taxon>
        <taxon>Kitasatosporales</taxon>
        <taxon>Streptomycetaceae</taxon>
        <taxon>Streptomyces</taxon>
    </lineage>
</organism>
<evidence type="ECO:0000313" key="3">
    <source>
        <dbReference type="Proteomes" id="UP001500063"/>
    </source>
</evidence>
<name>A0ABN0WJT4_9ACTN</name>
<keyword evidence="3" id="KW-1185">Reference proteome</keyword>
<feature type="region of interest" description="Disordered" evidence="1">
    <location>
        <begin position="10"/>
        <end position="31"/>
    </location>
</feature>
<evidence type="ECO:0000256" key="1">
    <source>
        <dbReference type="SAM" id="MobiDB-lite"/>
    </source>
</evidence>
<accession>A0ABN0WJT4</accession>
<comment type="caution">
    <text evidence="2">The sequence shown here is derived from an EMBL/GenBank/DDBJ whole genome shotgun (WGS) entry which is preliminary data.</text>
</comment>
<evidence type="ECO:0000313" key="2">
    <source>
        <dbReference type="EMBL" id="GAA0339198.1"/>
    </source>
</evidence>
<proteinExistence type="predicted"/>
<dbReference type="Proteomes" id="UP001500063">
    <property type="component" value="Unassembled WGS sequence"/>
</dbReference>
<sequence length="95" mass="10068">MADDHHEVLGVQLAGGGDDVPDEGAAADGMEDLGGRRLHAGALTRCEDDDGCRAVGAHGCALRLRVVDIRRIPVRLKAETRAGPDLGVRTRVFEL</sequence>